<dbReference type="EMBL" id="AJWK01002022">
    <property type="status" value="NOT_ANNOTATED_CDS"/>
    <property type="molecule type" value="Genomic_DNA"/>
</dbReference>
<keyword evidence="3" id="KW-1185">Reference proteome</keyword>
<proteinExistence type="predicted"/>
<sequence>RPICTGGYGGSSCTTTIVAPVTLKCPAGFALSNNQCISSTVRTITAEKLIGCSSGYTMQNNQCVRTTSSQTTASYVCPEGYTLSGNLCYPPQGPVLPPTPPILPPPPPPSVPQQICPTGYTFNGATCVQNIPQCPTGYQFSGGMCHPVCQTQTGGWNYGQTVNPPCAYPNAVSYIGVQRNNPCLTNPVPSIPVQSFPVQSFPVQSFPVQPVQPCGPPVPPYVPPVPPYVPPVQPIIPPVQPIIPPVQPIVPPVQPIPETPPVQPLPPISPTLKCPPEYELIDGLCKDKLIQVERPIEQCPMGFILINNECRKDIVDVIKSPVELGCPEGTTYTPEGCVRQTCVNQNQNQTCVYPTFPTYPHTNEHFSSSNPLSNSINNHNPINVTSNVNANSTNHVIVHLYTQEGETRVVTGTDGKHTETVIPQPPKPTPPVEPRPPVHEEDKCCTIVSPRICKPQQDSSWRCFHRRKQVCSPMCDRQVMYLRPPRPVYQPPVMVVPPMRTRPCNHCSYRTMHDCSGCQMKRGYCPQYCSSYQCSSASECGYMNQDSYCNEYGGEMCSSDYGCLEGEYCDY</sequence>
<evidence type="ECO:0000313" key="3">
    <source>
        <dbReference type="Proteomes" id="UP000092461"/>
    </source>
</evidence>
<dbReference type="VEuPathDB" id="VectorBase:LLOJ000499"/>
<feature type="compositionally biased region" description="Pro residues" evidence="1">
    <location>
        <begin position="423"/>
        <end position="435"/>
    </location>
</feature>
<evidence type="ECO:0000256" key="1">
    <source>
        <dbReference type="SAM" id="MobiDB-lite"/>
    </source>
</evidence>
<dbReference type="VEuPathDB" id="VectorBase:LLONM1_011511"/>
<organism evidence="2 3">
    <name type="scientific">Lutzomyia longipalpis</name>
    <name type="common">Sand fly</name>
    <dbReference type="NCBI Taxonomy" id="7200"/>
    <lineage>
        <taxon>Eukaryota</taxon>
        <taxon>Metazoa</taxon>
        <taxon>Ecdysozoa</taxon>
        <taxon>Arthropoda</taxon>
        <taxon>Hexapoda</taxon>
        <taxon>Insecta</taxon>
        <taxon>Pterygota</taxon>
        <taxon>Neoptera</taxon>
        <taxon>Endopterygota</taxon>
        <taxon>Diptera</taxon>
        <taxon>Nematocera</taxon>
        <taxon>Psychodoidea</taxon>
        <taxon>Psychodidae</taxon>
        <taxon>Lutzomyia</taxon>
        <taxon>Lutzomyia</taxon>
    </lineage>
</organism>
<dbReference type="Proteomes" id="UP000092461">
    <property type="component" value="Unassembled WGS sequence"/>
</dbReference>
<dbReference type="SUPFAM" id="SSF57184">
    <property type="entry name" value="Growth factor receptor domain"/>
    <property type="match status" value="1"/>
</dbReference>
<protein>
    <submittedName>
        <fullName evidence="2">Uncharacterized protein</fullName>
    </submittedName>
</protein>
<dbReference type="EnsemblMetazoa" id="LLOJ000499-RA">
    <property type="protein sequence ID" value="LLOJ000499-PA"/>
    <property type="gene ID" value="LLOJ000499"/>
</dbReference>
<feature type="region of interest" description="Disordered" evidence="1">
    <location>
        <begin position="417"/>
        <end position="437"/>
    </location>
</feature>
<name>A0A1B0C977_LUTLO</name>
<reference evidence="2" key="1">
    <citation type="submission" date="2020-05" db="UniProtKB">
        <authorList>
            <consortium name="EnsemblMetazoa"/>
        </authorList>
    </citation>
    <scope>IDENTIFICATION</scope>
    <source>
        <strain evidence="2">Jacobina</strain>
    </source>
</reference>
<dbReference type="AlphaFoldDB" id="A0A1B0C977"/>
<dbReference type="InterPro" id="IPR009030">
    <property type="entry name" value="Growth_fac_rcpt_cys_sf"/>
</dbReference>
<evidence type="ECO:0000313" key="2">
    <source>
        <dbReference type="EnsemblMetazoa" id="LLOJ000499-PA"/>
    </source>
</evidence>
<accession>A0A1B0C977</accession>